<sequence>MQIKKTSEHGFAHVALVLGIVLATGALLSYKGIPKVKELSRNLIGKIDPGNVLSLATGRLYYVDCQNGNDSNAGNTVGTPWKTFTKANGVTLTAGDALYIKRDTTCTDTANGVLSITESGNSTDQILVSAYGEGSYPKIVKKTSGEAIVVSGAYIVITNLHVTADLSTVSKDSSCQNGPIGTMSGIKLDKNSHDVTIKNIRATNLYAGVYIAGDLTSGPVSNHNKVLNSVFIDNKMMNSQSDAGAMGVLVWGDDNEIAYNEFSGNDACSRVYTRDGSAVEVYGGKRNNIHHNKAYNNETFSELGHARTSDNKFGYNLIVAKLAYGKGFVTRGAGDNYGPVLNSSFYNNTVYLTGSSAQAFVCAGNCNTSTTPVFTIKNNIFSGGQKSAYFGGTTFVESNNIFNKTPEPTSYSVNGSSRVADPQFATVEDTYTSVIDMHLKSGSPAVNGGTSDNGGYSTDLDGANVPASTMDIGAFEYGATGAPAGQTYSFAAAGDHGYGSAGSTAFKKAGASGADFYLSLGDLSYQLPSGKNEYNWCNEYVKPNWGSKPFTVIAGGHENGVDNPGNGVIDYFVDATCLPDRLNSVQSPNLGTGGSPTGTDNYGKEFYFDFPLENPTTRFIMVDPKMNFLYGGLFTFTVGNERYNWLADRIDEARVLGRKWIIVSSHETYLSTGIKGDEVGPDFFQLIMKKRPDLLMHGHEHNYERGKQLYLNPSCSSISSSNSSAANTACIVPSTQGGAGPNYKKGLGTVLFINGAGGIGHYAISSSDVHNIFFASTNDVAYGFSKFTVAPTGITSTYVDNASTTPFTDTFSITASGVTNPPPPPVSDTTPPSVPSNLAATAASSSQINLSWSASTDNVGVTGYEVYRNNVKVATVTSTSYNNSGLTSSTSYSFYVKAFDAASNYSAASNTATATTLTVADTSAPSTPANLTASVVSATQINLSWSASTDNVGVTGYEVYRNNVKVATVTATSYSNTGLSSSTTYSFYVKAIDAASNVSAASNTVSATTQAGADTSAPTAPPTLNVALITSTQVNLVWTASTDNVGVTGYDVYRNNIKVATVTSLTYSNTGLTPFTAYTFYVRARDAAGNVSAASSTVSASTSAAPDATAPSVPANPVATAVSSTQINLGWSASTDNVAVSSYEVYRDNVKVATVTTTSYGDATRSPSSTYYYFVKARDAAGNVSAASATVNATTFAQVNVTGSIHGTVTSSSGTPVYLAKIVVIKDGAKRSKKTYYTDSAGAFSIQNLVPGTYKLSYSAKSHVAQSETVKIDSTTTDISKNIILQRR</sequence>
<comment type="caution">
    <text evidence="4">The sequence shown here is derived from an EMBL/GenBank/DDBJ whole genome shotgun (WGS) entry which is preliminary data.</text>
</comment>
<evidence type="ECO:0000259" key="3">
    <source>
        <dbReference type="PROSITE" id="PS50853"/>
    </source>
</evidence>
<dbReference type="Gene3D" id="2.60.40.1120">
    <property type="entry name" value="Carboxypeptidase-like, regulatory domain"/>
    <property type="match status" value="1"/>
</dbReference>
<evidence type="ECO:0000256" key="2">
    <source>
        <dbReference type="SAM" id="Phobius"/>
    </source>
</evidence>
<dbReference type="EMBL" id="LCBF01000003">
    <property type="protein sequence ID" value="KKS07707.1"/>
    <property type="molecule type" value="Genomic_DNA"/>
</dbReference>
<feature type="domain" description="Fibronectin type-III" evidence="3">
    <location>
        <begin position="927"/>
        <end position="1012"/>
    </location>
</feature>
<keyword evidence="1" id="KW-0677">Repeat</keyword>
<dbReference type="Gene3D" id="3.60.21.10">
    <property type="match status" value="1"/>
</dbReference>
<dbReference type="InterPro" id="IPR004843">
    <property type="entry name" value="Calcineurin-like_PHP"/>
</dbReference>
<dbReference type="Pfam" id="PF00041">
    <property type="entry name" value="fn3"/>
    <property type="match status" value="3"/>
</dbReference>
<keyword evidence="2" id="KW-1133">Transmembrane helix</keyword>
<dbReference type="CDD" id="cd00063">
    <property type="entry name" value="FN3"/>
    <property type="match status" value="4"/>
</dbReference>
<protein>
    <submittedName>
        <fullName evidence="4">Fibronectin type III domain protein</fullName>
    </submittedName>
</protein>
<feature type="transmembrane region" description="Helical" evidence="2">
    <location>
        <begin position="12"/>
        <end position="30"/>
    </location>
</feature>
<proteinExistence type="predicted"/>
<feature type="domain" description="Fibronectin type-III" evidence="3">
    <location>
        <begin position="1113"/>
        <end position="1198"/>
    </location>
</feature>
<evidence type="ECO:0000313" key="5">
    <source>
        <dbReference type="Proteomes" id="UP000034544"/>
    </source>
</evidence>
<reference evidence="4 5" key="1">
    <citation type="journal article" date="2015" name="Nature">
        <title>rRNA introns, odd ribosomes, and small enigmatic genomes across a large radiation of phyla.</title>
        <authorList>
            <person name="Brown C.T."/>
            <person name="Hug L.A."/>
            <person name="Thomas B.C."/>
            <person name="Sharon I."/>
            <person name="Castelle C.J."/>
            <person name="Singh A."/>
            <person name="Wilkins M.J."/>
            <person name="Williams K.H."/>
            <person name="Banfield J.F."/>
        </authorList>
    </citation>
    <scope>NUCLEOTIDE SEQUENCE [LARGE SCALE GENOMIC DNA]</scope>
</reference>
<dbReference type="PATRIC" id="fig|1619131.3.peg.91"/>
<name>A0A0G0W6P0_UNCKA</name>
<dbReference type="PANTHER" id="PTHR13817:SF173">
    <property type="entry name" value="FRAZZLED"/>
    <property type="match status" value="1"/>
</dbReference>
<dbReference type="InterPro" id="IPR013783">
    <property type="entry name" value="Ig-like_fold"/>
</dbReference>
<dbReference type="SUPFAM" id="SSF49265">
    <property type="entry name" value="Fibronectin type III"/>
    <property type="match status" value="2"/>
</dbReference>
<accession>A0A0G0W6P0</accession>
<dbReference type="PROSITE" id="PS50853">
    <property type="entry name" value="FN3"/>
    <property type="match status" value="4"/>
</dbReference>
<dbReference type="InterPro" id="IPR059226">
    <property type="entry name" value="Choice_anch_Q_dom"/>
</dbReference>
<dbReference type="Gene3D" id="2.160.20.10">
    <property type="entry name" value="Single-stranded right-handed beta-helix, Pectin lyase-like"/>
    <property type="match status" value="1"/>
</dbReference>
<dbReference type="SMART" id="SM00060">
    <property type="entry name" value="FN3"/>
    <property type="match status" value="4"/>
</dbReference>
<feature type="domain" description="Fibronectin type-III" evidence="3">
    <location>
        <begin position="1020"/>
        <end position="1105"/>
    </location>
</feature>
<dbReference type="GO" id="GO:0030246">
    <property type="term" value="F:carbohydrate binding"/>
    <property type="evidence" value="ECO:0007669"/>
    <property type="project" value="InterPro"/>
</dbReference>
<dbReference type="InterPro" id="IPR003961">
    <property type="entry name" value="FN3_dom"/>
</dbReference>
<keyword evidence="2" id="KW-0472">Membrane</keyword>
<dbReference type="Pfam" id="PF13620">
    <property type="entry name" value="CarboxypepD_reg"/>
    <property type="match status" value="1"/>
</dbReference>
<dbReference type="Proteomes" id="UP000034544">
    <property type="component" value="Unassembled WGS sequence"/>
</dbReference>
<dbReference type="GO" id="GO:0016787">
    <property type="term" value="F:hydrolase activity"/>
    <property type="evidence" value="ECO:0007669"/>
    <property type="project" value="InterPro"/>
</dbReference>
<dbReference type="InterPro" id="IPR013784">
    <property type="entry name" value="Carb-bd-like_fold"/>
</dbReference>
<dbReference type="InterPro" id="IPR050964">
    <property type="entry name" value="Striated_Muscle_Regulatory"/>
</dbReference>
<evidence type="ECO:0000313" key="4">
    <source>
        <dbReference type="EMBL" id="KKS07707.1"/>
    </source>
</evidence>
<dbReference type="SUPFAM" id="SSF51126">
    <property type="entry name" value="Pectin lyase-like"/>
    <property type="match status" value="1"/>
</dbReference>
<dbReference type="Pfam" id="PF00149">
    <property type="entry name" value="Metallophos"/>
    <property type="match status" value="1"/>
</dbReference>
<feature type="domain" description="Fibronectin type-III" evidence="3">
    <location>
        <begin position="834"/>
        <end position="921"/>
    </location>
</feature>
<dbReference type="InterPro" id="IPR011050">
    <property type="entry name" value="Pectin_lyase_fold/virulence"/>
</dbReference>
<organism evidence="4 5">
    <name type="scientific">candidate division WWE3 bacterium GW2011_GWE1_41_27</name>
    <dbReference type="NCBI Taxonomy" id="1619131"/>
    <lineage>
        <taxon>Bacteria</taxon>
        <taxon>Katanobacteria</taxon>
    </lineage>
</organism>
<dbReference type="SUPFAM" id="SSF49452">
    <property type="entry name" value="Starch-binding domain-like"/>
    <property type="match status" value="1"/>
</dbReference>
<evidence type="ECO:0000256" key="1">
    <source>
        <dbReference type="ARBA" id="ARBA00022737"/>
    </source>
</evidence>
<dbReference type="PANTHER" id="PTHR13817">
    <property type="entry name" value="TITIN"/>
    <property type="match status" value="1"/>
</dbReference>
<dbReference type="NCBIfam" id="NF041518">
    <property type="entry name" value="choice_anch_Q"/>
    <property type="match status" value="1"/>
</dbReference>
<keyword evidence="2" id="KW-0812">Transmembrane</keyword>
<dbReference type="InterPro" id="IPR029052">
    <property type="entry name" value="Metallo-depent_PP-like"/>
</dbReference>
<dbReference type="InterPro" id="IPR036116">
    <property type="entry name" value="FN3_sf"/>
</dbReference>
<dbReference type="SUPFAM" id="SSF56300">
    <property type="entry name" value="Metallo-dependent phosphatases"/>
    <property type="match status" value="1"/>
</dbReference>
<dbReference type="Gene3D" id="2.60.40.10">
    <property type="entry name" value="Immunoglobulins"/>
    <property type="match status" value="4"/>
</dbReference>
<gene>
    <name evidence="4" type="ORF">UU59_C0003G0007</name>
</gene>
<dbReference type="InterPro" id="IPR012334">
    <property type="entry name" value="Pectin_lyas_fold"/>
</dbReference>